<gene>
    <name evidence="1" type="ORF">GEM_2722</name>
</gene>
<reference evidence="1 2" key="1">
    <citation type="journal article" date="2012" name="J. Bacteriol.">
        <title>Complete Genome Sequence of Burkholderia sp. Strain GG4, a Betaproteobacterium That Reduces 3-Oxo-N-Acylhomoserine Lactones and Produces Different N-Acylhomoserine Lactones.</title>
        <authorList>
            <person name="Hong K.W."/>
            <person name="Koh C.L."/>
            <person name="Sam C.K."/>
            <person name="Yin W.F."/>
            <person name="Chan K.G."/>
        </authorList>
    </citation>
    <scope>NUCLEOTIDE SEQUENCE [LARGE SCALE GENOMIC DNA]</scope>
    <source>
        <strain evidence="1 2">GG4</strain>
    </source>
</reference>
<evidence type="ECO:0000313" key="1">
    <source>
        <dbReference type="EMBL" id="AFQ49121.1"/>
    </source>
</evidence>
<sequence>MIRANRHAGEIAMRIEMDHASKSIVASCGTQHASGASC</sequence>
<dbReference type="Proteomes" id="UP000032866">
    <property type="component" value="Chromosome 1"/>
</dbReference>
<evidence type="ECO:0000313" key="2">
    <source>
        <dbReference type="Proteomes" id="UP000032866"/>
    </source>
</evidence>
<dbReference type="AlphaFoldDB" id="A0A9W3PA32"/>
<protein>
    <submittedName>
        <fullName evidence="1">Uncharacterized protein</fullName>
    </submittedName>
</protein>
<dbReference type="KEGG" id="bct:GEM_2722"/>
<accession>A0A9W3PA32</accession>
<dbReference type="EMBL" id="CP003774">
    <property type="protein sequence ID" value="AFQ49121.1"/>
    <property type="molecule type" value="Genomic_DNA"/>
</dbReference>
<proteinExistence type="predicted"/>
<organism evidence="1 2">
    <name type="scientific">Burkholderia cepacia GG4</name>
    <dbReference type="NCBI Taxonomy" id="1009846"/>
    <lineage>
        <taxon>Bacteria</taxon>
        <taxon>Pseudomonadati</taxon>
        <taxon>Pseudomonadota</taxon>
        <taxon>Betaproteobacteria</taxon>
        <taxon>Burkholderiales</taxon>
        <taxon>Burkholderiaceae</taxon>
        <taxon>Burkholderia</taxon>
        <taxon>Burkholderia cepacia complex</taxon>
    </lineage>
</organism>
<name>A0A9W3PA32_BURCE</name>